<keyword evidence="3" id="KW-1185">Reference proteome</keyword>
<sequence length="248" mass="26609">MPKPSVEARFCQANRSCSPAPRTPWWCSGTARVSRPTRKPLKTRPAARATARFTPGIHSSGIVTSQPRFSTAVTMRVWRRQTAAERYQRGAATSGPPLRRITARVMNGKNAAPNSMVSGTVRAVIAVWNSMAAAIQSTWSRIHSTQCGRKSTSPSSQAVSRSTSAPVASCRPNSARPVSRTGTATSGHRRGVVTKRAVPRKTNPAPEKKRETLEPTARAACTPCRPAVPAKRATCAAWGDRPTSASRA</sequence>
<feature type="compositionally biased region" description="Polar residues" evidence="1">
    <location>
        <begin position="145"/>
        <end position="166"/>
    </location>
</feature>
<dbReference type="EMBL" id="BAABAT010000036">
    <property type="protein sequence ID" value="GAA4259645.1"/>
    <property type="molecule type" value="Genomic_DNA"/>
</dbReference>
<gene>
    <name evidence="2" type="ORF">GCM10022255_085070</name>
</gene>
<evidence type="ECO:0000313" key="2">
    <source>
        <dbReference type="EMBL" id="GAA4259645.1"/>
    </source>
</evidence>
<name>A0ABP8DME2_9ACTN</name>
<protein>
    <submittedName>
        <fullName evidence="2">Uncharacterized protein</fullName>
    </submittedName>
</protein>
<organism evidence="2 3">
    <name type="scientific">Dactylosporangium darangshiense</name>
    <dbReference type="NCBI Taxonomy" id="579108"/>
    <lineage>
        <taxon>Bacteria</taxon>
        <taxon>Bacillati</taxon>
        <taxon>Actinomycetota</taxon>
        <taxon>Actinomycetes</taxon>
        <taxon>Micromonosporales</taxon>
        <taxon>Micromonosporaceae</taxon>
        <taxon>Dactylosporangium</taxon>
    </lineage>
</organism>
<dbReference type="Proteomes" id="UP001500620">
    <property type="component" value="Unassembled WGS sequence"/>
</dbReference>
<reference evidence="3" key="1">
    <citation type="journal article" date="2019" name="Int. J. Syst. Evol. Microbiol.">
        <title>The Global Catalogue of Microorganisms (GCM) 10K type strain sequencing project: providing services to taxonomists for standard genome sequencing and annotation.</title>
        <authorList>
            <consortium name="The Broad Institute Genomics Platform"/>
            <consortium name="The Broad Institute Genome Sequencing Center for Infectious Disease"/>
            <person name="Wu L."/>
            <person name="Ma J."/>
        </authorList>
    </citation>
    <scope>NUCLEOTIDE SEQUENCE [LARGE SCALE GENOMIC DNA]</scope>
    <source>
        <strain evidence="3">JCM 17441</strain>
    </source>
</reference>
<feature type="region of interest" description="Disordered" evidence="1">
    <location>
        <begin position="145"/>
        <end position="218"/>
    </location>
</feature>
<accession>A0ABP8DME2</accession>
<comment type="caution">
    <text evidence="2">The sequence shown here is derived from an EMBL/GenBank/DDBJ whole genome shotgun (WGS) entry which is preliminary data.</text>
</comment>
<proteinExistence type="predicted"/>
<evidence type="ECO:0000313" key="3">
    <source>
        <dbReference type="Proteomes" id="UP001500620"/>
    </source>
</evidence>
<feature type="compositionally biased region" description="Basic residues" evidence="1">
    <location>
        <begin position="187"/>
        <end position="199"/>
    </location>
</feature>
<evidence type="ECO:0000256" key="1">
    <source>
        <dbReference type="SAM" id="MobiDB-lite"/>
    </source>
</evidence>